<keyword evidence="2" id="KW-1185">Reference proteome</keyword>
<organism evidence="1 2">
    <name type="scientific">Desulfopila aestuarii DSM 18488</name>
    <dbReference type="NCBI Taxonomy" id="1121416"/>
    <lineage>
        <taxon>Bacteria</taxon>
        <taxon>Pseudomonadati</taxon>
        <taxon>Thermodesulfobacteriota</taxon>
        <taxon>Desulfobulbia</taxon>
        <taxon>Desulfobulbales</taxon>
        <taxon>Desulfocapsaceae</taxon>
        <taxon>Desulfopila</taxon>
    </lineage>
</organism>
<dbReference type="RefSeq" id="WP_073611676.1">
    <property type="nucleotide sequence ID" value="NZ_FRFE01000001.1"/>
</dbReference>
<gene>
    <name evidence="1" type="ORF">SAMN02745220_00332</name>
</gene>
<dbReference type="STRING" id="1121416.SAMN02745220_00332"/>
<name>A0A1M7XWR1_9BACT</name>
<proteinExistence type="predicted"/>
<evidence type="ECO:0000313" key="1">
    <source>
        <dbReference type="EMBL" id="SHO43199.1"/>
    </source>
</evidence>
<dbReference type="InterPro" id="IPR010181">
    <property type="entry name" value="CGCAxxGCC_motif"/>
</dbReference>
<sequence>MTDSTLIPTRVAHYYRVDNLSCTTTTLKILSEIYDVEISQQVFDAALGLHGAGKYGAQCGLVEGGLMFITIFGRELGLPDERSVLTCNQFAQDFEQQFKSLICRELRPQGFSPKLPPHLCEKLTCEAIEFTAKFVQELFEPADLTCK</sequence>
<dbReference type="Pfam" id="PF09719">
    <property type="entry name" value="C_GCAxxG_C_C"/>
    <property type="match status" value="1"/>
</dbReference>
<protein>
    <submittedName>
        <fullName evidence="1">Putative redox-active protein (C_GCAxxG_C_C)</fullName>
    </submittedName>
</protein>
<evidence type="ECO:0000313" key="2">
    <source>
        <dbReference type="Proteomes" id="UP000184603"/>
    </source>
</evidence>
<reference evidence="1 2" key="1">
    <citation type="submission" date="2016-12" db="EMBL/GenBank/DDBJ databases">
        <authorList>
            <person name="Song W.-J."/>
            <person name="Kurnit D.M."/>
        </authorList>
    </citation>
    <scope>NUCLEOTIDE SEQUENCE [LARGE SCALE GENOMIC DNA]</scope>
    <source>
        <strain evidence="1 2">DSM 18488</strain>
    </source>
</reference>
<dbReference type="Proteomes" id="UP000184603">
    <property type="component" value="Unassembled WGS sequence"/>
</dbReference>
<dbReference type="EMBL" id="FRFE01000001">
    <property type="protein sequence ID" value="SHO43199.1"/>
    <property type="molecule type" value="Genomic_DNA"/>
</dbReference>
<accession>A0A1M7XWR1</accession>
<dbReference type="OrthoDB" id="5459103at2"/>
<dbReference type="AlphaFoldDB" id="A0A1M7XWR1"/>